<evidence type="ECO:0000256" key="2">
    <source>
        <dbReference type="SAM" id="MobiDB-lite"/>
    </source>
</evidence>
<dbReference type="OrthoDB" id="6114904at2"/>
<dbReference type="PANTHER" id="PTHR46430">
    <property type="entry name" value="PROTEIN SKT5-RELATED"/>
    <property type="match status" value="1"/>
</dbReference>
<dbReference type="SUPFAM" id="SSF81901">
    <property type="entry name" value="HCP-like"/>
    <property type="match status" value="1"/>
</dbReference>
<dbReference type="InterPro" id="IPR051726">
    <property type="entry name" value="Chitin_Synth_Reg"/>
</dbReference>
<dbReference type="Gene3D" id="1.25.40.10">
    <property type="entry name" value="Tetratricopeptide repeat domain"/>
    <property type="match status" value="1"/>
</dbReference>
<name>A0A3E0X448_9GAMM</name>
<proteinExistence type="predicted"/>
<dbReference type="InterPro" id="IPR011990">
    <property type="entry name" value="TPR-like_helical_dom_sf"/>
</dbReference>
<evidence type="ECO:0000313" key="3">
    <source>
        <dbReference type="EMBL" id="RFA39620.1"/>
    </source>
</evidence>
<evidence type="ECO:0000313" key="4">
    <source>
        <dbReference type="Proteomes" id="UP000256763"/>
    </source>
</evidence>
<dbReference type="Pfam" id="PF08238">
    <property type="entry name" value="Sel1"/>
    <property type="match status" value="1"/>
</dbReference>
<evidence type="ECO:0008006" key="5">
    <source>
        <dbReference type="Google" id="ProtNLM"/>
    </source>
</evidence>
<organism evidence="3 4">
    <name type="scientific">Alkalilimnicola ehrlichii</name>
    <dbReference type="NCBI Taxonomy" id="351052"/>
    <lineage>
        <taxon>Bacteria</taxon>
        <taxon>Pseudomonadati</taxon>
        <taxon>Pseudomonadota</taxon>
        <taxon>Gammaproteobacteria</taxon>
        <taxon>Chromatiales</taxon>
        <taxon>Ectothiorhodospiraceae</taxon>
        <taxon>Alkalilimnicola</taxon>
    </lineage>
</organism>
<gene>
    <name evidence="3" type="ORF">CAL65_00210</name>
</gene>
<dbReference type="SMART" id="SM00671">
    <property type="entry name" value="SEL1"/>
    <property type="match status" value="1"/>
</dbReference>
<comment type="caution">
    <text evidence="3">The sequence shown here is derived from an EMBL/GenBank/DDBJ whole genome shotgun (WGS) entry which is preliminary data.</text>
</comment>
<evidence type="ECO:0000256" key="1">
    <source>
        <dbReference type="ARBA" id="ARBA00022737"/>
    </source>
</evidence>
<keyword evidence="4" id="KW-1185">Reference proteome</keyword>
<dbReference type="InterPro" id="IPR006597">
    <property type="entry name" value="Sel1-like"/>
</dbReference>
<keyword evidence="1" id="KW-0677">Repeat</keyword>
<dbReference type="EMBL" id="NFZW01000001">
    <property type="protein sequence ID" value="RFA39620.1"/>
    <property type="molecule type" value="Genomic_DNA"/>
</dbReference>
<dbReference type="AlphaFoldDB" id="A0A3E0X448"/>
<dbReference type="Proteomes" id="UP000256763">
    <property type="component" value="Unassembled WGS sequence"/>
</dbReference>
<sequence length="80" mass="8776">MRAEAQEGNPDAQYALGYMYFNGQGVEPDLDEAMEWIRRAAEQGHRPALEALTQLAAIGARKPTTAEDRPQEPEDDATGS</sequence>
<reference evidence="4" key="1">
    <citation type="submission" date="2017-05" db="EMBL/GenBank/DDBJ databases">
        <authorList>
            <person name="Sharma S."/>
            <person name="Sidhu C."/>
            <person name="Pinnaka A.K."/>
        </authorList>
    </citation>
    <scope>NUCLEOTIDE SEQUENCE [LARGE SCALE GENOMIC DNA]</scope>
    <source>
        <strain evidence="4">AK93</strain>
    </source>
</reference>
<accession>A0A3E0X448</accession>
<protein>
    <recommendedName>
        <fullName evidence="5">Sel1 domain protein repeat-containing protein</fullName>
    </recommendedName>
</protein>
<feature type="region of interest" description="Disordered" evidence="2">
    <location>
        <begin position="58"/>
        <end position="80"/>
    </location>
</feature>